<accession>A0ABV9JRH0</accession>
<evidence type="ECO:0000256" key="2">
    <source>
        <dbReference type="ARBA" id="ARBA00022475"/>
    </source>
</evidence>
<feature type="transmembrane region" description="Helical" evidence="6">
    <location>
        <begin position="28"/>
        <end position="46"/>
    </location>
</feature>
<evidence type="ECO:0000259" key="7">
    <source>
        <dbReference type="Pfam" id="PF02706"/>
    </source>
</evidence>
<name>A0ABV9JRH0_9GAMM</name>
<dbReference type="EMBL" id="JBHSGB010000017">
    <property type="protein sequence ID" value="MFC4656876.1"/>
    <property type="molecule type" value="Genomic_DNA"/>
</dbReference>
<evidence type="ECO:0000256" key="3">
    <source>
        <dbReference type="ARBA" id="ARBA00022692"/>
    </source>
</evidence>
<dbReference type="PANTHER" id="PTHR32309">
    <property type="entry name" value="TYROSINE-PROTEIN KINASE"/>
    <property type="match status" value="1"/>
</dbReference>
<dbReference type="Pfam" id="PF02706">
    <property type="entry name" value="Wzz"/>
    <property type="match status" value="1"/>
</dbReference>
<evidence type="ECO:0000313" key="9">
    <source>
        <dbReference type="Proteomes" id="UP001595962"/>
    </source>
</evidence>
<proteinExistence type="predicted"/>
<dbReference type="PANTHER" id="PTHR32309:SF13">
    <property type="entry name" value="FERRIC ENTEROBACTIN TRANSPORT PROTEIN FEPE"/>
    <property type="match status" value="1"/>
</dbReference>
<gene>
    <name evidence="8" type="ORF">ACFO3I_17795</name>
</gene>
<protein>
    <submittedName>
        <fullName evidence="8">Wzz/FepE/Etk N-terminal domain-containing protein</fullName>
    </submittedName>
</protein>
<keyword evidence="2" id="KW-1003">Cell membrane</keyword>
<dbReference type="Proteomes" id="UP001595962">
    <property type="component" value="Unassembled WGS sequence"/>
</dbReference>
<evidence type="ECO:0000256" key="1">
    <source>
        <dbReference type="ARBA" id="ARBA00004651"/>
    </source>
</evidence>
<comment type="caution">
    <text evidence="8">The sequence shown here is derived from an EMBL/GenBank/DDBJ whole genome shotgun (WGS) entry which is preliminary data.</text>
</comment>
<keyword evidence="4 6" id="KW-1133">Transmembrane helix</keyword>
<evidence type="ECO:0000256" key="4">
    <source>
        <dbReference type="ARBA" id="ARBA00022989"/>
    </source>
</evidence>
<feature type="transmembrane region" description="Helical" evidence="6">
    <location>
        <begin position="282"/>
        <end position="306"/>
    </location>
</feature>
<sequence length="309" mass="34685">MNQVTTSVQAADEISLPELLADLWRLKFWFVGLGFVFSALAVFYSLQLPNQYKSETVLYPVQQQGGAGLAASLGGQLGGLASMAGLNLGSKENKTALALQILNSRVFFEKLSEKYNMLVPLMAAEGWDRDSNTLLINQELYDSSAKKWVRQVAAPLTAEPSMEEAFVRFKDILQVDQDKATSMVRVGIEFVSPELAQQWVKAIVTELNAEMRHRELSEAERAISYLNEQLEKTSLQEVRSVMYDLIEEQTKTLMLANVREEYMFQVVDPAPYPQLKSGPKRAFIVIFAALGSIVIIILFSVFRLVMRKS</sequence>
<organism evidence="8 9">
    <name type="scientific">Rheinheimera marina</name>
    <dbReference type="NCBI Taxonomy" id="1774958"/>
    <lineage>
        <taxon>Bacteria</taxon>
        <taxon>Pseudomonadati</taxon>
        <taxon>Pseudomonadota</taxon>
        <taxon>Gammaproteobacteria</taxon>
        <taxon>Chromatiales</taxon>
        <taxon>Chromatiaceae</taxon>
        <taxon>Rheinheimera</taxon>
    </lineage>
</organism>
<evidence type="ECO:0000256" key="5">
    <source>
        <dbReference type="ARBA" id="ARBA00023136"/>
    </source>
</evidence>
<comment type="subcellular location">
    <subcellularLocation>
        <location evidence="1">Cell membrane</location>
        <topology evidence="1">Multi-pass membrane protein</topology>
    </subcellularLocation>
</comment>
<keyword evidence="5 6" id="KW-0472">Membrane</keyword>
<keyword evidence="9" id="KW-1185">Reference proteome</keyword>
<dbReference type="RefSeq" id="WP_377336358.1">
    <property type="nucleotide sequence ID" value="NZ_JBHSGB010000017.1"/>
</dbReference>
<evidence type="ECO:0000256" key="6">
    <source>
        <dbReference type="SAM" id="Phobius"/>
    </source>
</evidence>
<dbReference type="InterPro" id="IPR050445">
    <property type="entry name" value="Bact_polysacc_biosynth/exp"/>
</dbReference>
<keyword evidence="3 6" id="KW-0812">Transmembrane</keyword>
<dbReference type="InterPro" id="IPR003856">
    <property type="entry name" value="LPS_length_determ_N"/>
</dbReference>
<feature type="domain" description="Polysaccharide chain length determinant N-terminal" evidence="7">
    <location>
        <begin position="12"/>
        <end position="113"/>
    </location>
</feature>
<reference evidence="9" key="1">
    <citation type="journal article" date="2019" name="Int. J. Syst. Evol. Microbiol.">
        <title>The Global Catalogue of Microorganisms (GCM) 10K type strain sequencing project: providing services to taxonomists for standard genome sequencing and annotation.</title>
        <authorList>
            <consortium name="The Broad Institute Genomics Platform"/>
            <consortium name="The Broad Institute Genome Sequencing Center for Infectious Disease"/>
            <person name="Wu L."/>
            <person name="Ma J."/>
        </authorList>
    </citation>
    <scope>NUCLEOTIDE SEQUENCE [LARGE SCALE GENOMIC DNA]</scope>
    <source>
        <strain evidence="9">DT28</strain>
    </source>
</reference>
<evidence type="ECO:0000313" key="8">
    <source>
        <dbReference type="EMBL" id="MFC4656876.1"/>
    </source>
</evidence>